<keyword evidence="1" id="KW-0812">Transmembrane</keyword>
<reference evidence="2 5" key="2">
    <citation type="submission" date="2017-09" db="EMBL/GenBank/DDBJ databases">
        <title>High-quality draft genome sequence of Butyrivibrio fibrisolvens INBov1, isolated from cow rumen.</title>
        <authorList>
            <person name="Rodriguez Hernaez J."/>
            <person name="Rivarola M."/>
            <person name="Paniego N."/>
            <person name="Cravero S."/>
            <person name="Ceron Cucchi M."/>
            <person name="Martinez M.C."/>
        </authorList>
    </citation>
    <scope>NUCLEOTIDE SEQUENCE [LARGE SCALE GENOMIC DNA]</scope>
    <source>
        <strain evidence="2 5">INBov1</strain>
    </source>
</reference>
<dbReference type="AlphaFoldDB" id="A0A1H9WBW0"/>
<keyword evidence="1" id="KW-0472">Membrane</keyword>
<dbReference type="OrthoDB" id="9986555at2"/>
<protein>
    <submittedName>
        <fullName evidence="3">Uncharacterized protein</fullName>
    </submittedName>
</protein>
<keyword evidence="1" id="KW-1133">Transmembrane helix</keyword>
<dbReference type="EMBL" id="FOGJ01000029">
    <property type="protein sequence ID" value="SES31279.1"/>
    <property type="molecule type" value="Genomic_DNA"/>
</dbReference>
<name>A0A1H9WBW0_BUTFI</name>
<evidence type="ECO:0000313" key="3">
    <source>
        <dbReference type="EMBL" id="SES31279.1"/>
    </source>
</evidence>
<keyword evidence="5" id="KW-1185">Reference proteome</keyword>
<evidence type="ECO:0000313" key="4">
    <source>
        <dbReference type="Proteomes" id="UP000182584"/>
    </source>
</evidence>
<reference evidence="3 4" key="1">
    <citation type="submission" date="2016-10" db="EMBL/GenBank/DDBJ databases">
        <authorList>
            <person name="de Groot N.N."/>
        </authorList>
    </citation>
    <scope>NUCLEOTIDE SEQUENCE [LARGE SCALE GENOMIC DNA]</scope>
    <source>
        <strain evidence="3 4">AR40</strain>
    </source>
</reference>
<accession>A0A1H9WBW0</accession>
<organism evidence="3 4">
    <name type="scientific">Butyrivibrio fibrisolvens</name>
    <dbReference type="NCBI Taxonomy" id="831"/>
    <lineage>
        <taxon>Bacteria</taxon>
        <taxon>Bacillati</taxon>
        <taxon>Bacillota</taxon>
        <taxon>Clostridia</taxon>
        <taxon>Lachnospirales</taxon>
        <taxon>Lachnospiraceae</taxon>
        <taxon>Butyrivibrio</taxon>
    </lineage>
</organism>
<feature type="transmembrane region" description="Helical" evidence="1">
    <location>
        <begin position="6"/>
        <end position="24"/>
    </location>
</feature>
<dbReference type="Proteomes" id="UP000182584">
    <property type="component" value="Unassembled WGS sequence"/>
</dbReference>
<proteinExistence type="predicted"/>
<dbReference type="RefSeq" id="WP_027206973.1">
    <property type="nucleotide sequence ID" value="NZ_CM009896.1"/>
</dbReference>
<gene>
    <name evidence="2" type="ORF">CPT75_12770</name>
    <name evidence="3" type="ORF">SAMN04487884_1294</name>
</gene>
<sequence>MEVIFAGIFLVIVGIFVCCLNYSIENKIVEKETEKNKKIVSFRAHRFKLRFMKKKSKVRKSRKASQYNRRANSY</sequence>
<evidence type="ECO:0000256" key="1">
    <source>
        <dbReference type="SAM" id="Phobius"/>
    </source>
</evidence>
<evidence type="ECO:0000313" key="5">
    <source>
        <dbReference type="Proteomes" id="UP000245488"/>
    </source>
</evidence>
<evidence type="ECO:0000313" key="2">
    <source>
        <dbReference type="EMBL" id="PWT27911.1"/>
    </source>
</evidence>
<dbReference type="EMBL" id="NXNG01000001">
    <property type="protein sequence ID" value="PWT27911.1"/>
    <property type="molecule type" value="Genomic_DNA"/>
</dbReference>
<dbReference type="Proteomes" id="UP000245488">
    <property type="component" value="Chromosome"/>
</dbReference>